<dbReference type="Proteomes" id="UP000799439">
    <property type="component" value="Unassembled WGS sequence"/>
</dbReference>
<dbReference type="SUPFAM" id="SSF53474">
    <property type="entry name" value="alpha/beta-Hydrolases"/>
    <property type="match status" value="1"/>
</dbReference>
<dbReference type="InterPro" id="IPR005945">
    <property type="entry name" value="Pro_imino_pep"/>
</dbReference>
<keyword evidence="2" id="KW-1185">Reference proteome</keyword>
<protein>
    <submittedName>
        <fullName evidence="1">Proline-specific peptidase</fullName>
    </submittedName>
</protein>
<dbReference type="EMBL" id="ML996092">
    <property type="protein sequence ID" value="KAF2148635.1"/>
    <property type="molecule type" value="Genomic_DNA"/>
</dbReference>
<proteinExistence type="predicted"/>
<dbReference type="Gene3D" id="3.40.50.1820">
    <property type="entry name" value="alpha/beta hydrolase"/>
    <property type="match status" value="1"/>
</dbReference>
<evidence type="ECO:0000313" key="1">
    <source>
        <dbReference type="EMBL" id="KAF2148635.1"/>
    </source>
</evidence>
<organism evidence="1 2">
    <name type="scientific">Myriangium duriaei CBS 260.36</name>
    <dbReference type="NCBI Taxonomy" id="1168546"/>
    <lineage>
        <taxon>Eukaryota</taxon>
        <taxon>Fungi</taxon>
        <taxon>Dikarya</taxon>
        <taxon>Ascomycota</taxon>
        <taxon>Pezizomycotina</taxon>
        <taxon>Dothideomycetes</taxon>
        <taxon>Dothideomycetidae</taxon>
        <taxon>Myriangiales</taxon>
        <taxon>Myriangiaceae</taxon>
        <taxon>Myriangium</taxon>
    </lineage>
</organism>
<dbReference type="GO" id="GO:0006508">
    <property type="term" value="P:proteolysis"/>
    <property type="evidence" value="ECO:0007669"/>
    <property type="project" value="InterPro"/>
</dbReference>
<comment type="caution">
    <text evidence="1">The sequence shown here is derived from an EMBL/GenBank/DDBJ whole genome shotgun (WGS) entry which is preliminary data.</text>
</comment>
<name>A0A9P4MCD7_9PEZI</name>
<dbReference type="AlphaFoldDB" id="A0A9P4MCD7"/>
<dbReference type="PIRSF" id="PIRSF005539">
    <property type="entry name" value="Pept_S33_TRI_F1"/>
    <property type="match status" value="1"/>
</dbReference>
<reference evidence="1" key="1">
    <citation type="journal article" date="2020" name="Stud. Mycol.">
        <title>101 Dothideomycetes genomes: a test case for predicting lifestyles and emergence of pathogens.</title>
        <authorList>
            <person name="Haridas S."/>
            <person name="Albert R."/>
            <person name="Binder M."/>
            <person name="Bloem J."/>
            <person name="Labutti K."/>
            <person name="Salamov A."/>
            <person name="Andreopoulos B."/>
            <person name="Baker S."/>
            <person name="Barry K."/>
            <person name="Bills G."/>
            <person name="Bluhm B."/>
            <person name="Cannon C."/>
            <person name="Castanera R."/>
            <person name="Culley D."/>
            <person name="Daum C."/>
            <person name="Ezra D."/>
            <person name="Gonzalez J."/>
            <person name="Henrissat B."/>
            <person name="Kuo A."/>
            <person name="Liang C."/>
            <person name="Lipzen A."/>
            <person name="Lutzoni F."/>
            <person name="Magnuson J."/>
            <person name="Mondo S."/>
            <person name="Nolan M."/>
            <person name="Ohm R."/>
            <person name="Pangilinan J."/>
            <person name="Park H.-J."/>
            <person name="Ramirez L."/>
            <person name="Alfaro M."/>
            <person name="Sun H."/>
            <person name="Tritt A."/>
            <person name="Yoshinaga Y."/>
            <person name="Zwiers L.-H."/>
            <person name="Turgeon B."/>
            <person name="Goodwin S."/>
            <person name="Spatafora J."/>
            <person name="Crous P."/>
            <person name="Grigoriev I."/>
        </authorList>
    </citation>
    <scope>NUCLEOTIDE SEQUENCE</scope>
    <source>
        <strain evidence="1">CBS 260.36</strain>
    </source>
</reference>
<dbReference type="InterPro" id="IPR029058">
    <property type="entry name" value="AB_hydrolase_fold"/>
</dbReference>
<evidence type="ECO:0000313" key="2">
    <source>
        <dbReference type="Proteomes" id="UP000799439"/>
    </source>
</evidence>
<dbReference type="GO" id="GO:0008233">
    <property type="term" value="F:peptidase activity"/>
    <property type="evidence" value="ECO:0007669"/>
    <property type="project" value="InterPro"/>
</dbReference>
<dbReference type="OrthoDB" id="190201at2759"/>
<gene>
    <name evidence="1" type="ORF">K461DRAFT_301291</name>
</gene>
<sequence length="302" mass="34016">MALITEGRVAFNVPGLDKSCETYYKIAGDFKCGKPALLALHGGPGLIHDYLMPLAALYDRAGIPVIFYDQISNGKSSHIREREGNMDFWQEQLFRAELENLIKKLDLCSTGKELHQLGRYAGSSFATYRPVGLRKLIISNAPAVMAEWIRSEIACCKALPQDVADSLFECDRNGDYQNPKWKAGKALYGKTYQCRSKVFPPPELVSTFQALADDRTVNGTMYGKTLILSDSLKTWTVVDRLHLIDRPTLVINGEFDIVDQGCVKPFFDNIPKVKWMTLKDKSHLPLLEDTKTYLQLVAQFLE</sequence>
<accession>A0A9P4MCD7</accession>